<dbReference type="InterPro" id="IPR003661">
    <property type="entry name" value="HisK_dim/P_dom"/>
</dbReference>
<sequence>MKKIIPVALVTLSLLFVLNVVFYQRMFHRQCEIVEQELQADLDQVLSALMGEVALQRDGSFMITPAELDILIHQPNHAELVRDRLDIYFRTRGLYIKQLRFISAKDVCYTLTRSSSSALPVHSVEQQYSESHKPFGVYVDVEIQKVEWRFPMVESLPNQGFIEVSYPLDVFFKRATQQLHDHQLLWVESEDGQVIFSSENFGHGKISENRVPLISDGCGALHEITVQRATQTQSYYALRRPIAGIGPGCVAVLSVPRQVVMEMVNENTLWIIGISIFMAVMVITGFMVHFYRMVQHRARARISLEGVRKVIYYLPLGVIMLDHKKKILQVNRWLLQLVEIEDEDFFISQQVTPELVFSRVTIVDAVHYSDVSSKYVIRKSDGREVVILNEKIPMYVQFEKCWVDSYMMLSEESAPVVNRSAQNIFVANISHELRTPLNGIIGMIDLLSQSRADTGDAEILTLLKRSSDTLLSLINDILDFSKIQSGKFEIEAIPFDLSSEFIETIRSFEPRAQERGLALTWHVEGALPEDFVGDPIRLRQVLNNLLSNALKFTPRGQVHVSVEPTRMLNGNPGLLFSVKDSGIGIAKEKQRDIFKSFQQADESTTRKYGGTGLGTTIAKELVHLMGGEIWVNSPVKWEMTCEYPGSEFCFTLPIRTMRHLKNIPVDTITDFRHLRCVIVTDDVMQVQIMHSNASALHIDCRIMSPTQETIDMLRTSRRFHLLVIDNRPDFDGLVFLQELYNHHLHRNYIILFQSNDQQNTNTGVARRLGADAYLRKPVKLVVFRDFLLKHFPHIENRVKVDAAEWSHHALRILVAEDNLLNQKVIHNLFQKLGFDIDVATNGQEAVDLVLDKQHDIVFMDVYMPVMDGIEASLKLKKHHYRGTIVAMTASNDVGERRRALDAGMDDFISKPARLDDIQRMLVKWCSRVSQA</sequence>
<dbReference type="GO" id="GO:0000155">
    <property type="term" value="F:phosphorelay sensor kinase activity"/>
    <property type="evidence" value="ECO:0007669"/>
    <property type="project" value="InterPro"/>
</dbReference>
<evidence type="ECO:0000256" key="1">
    <source>
        <dbReference type="ARBA" id="ARBA00000085"/>
    </source>
</evidence>
<dbReference type="InterPro" id="IPR005467">
    <property type="entry name" value="His_kinase_dom"/>
</dbReference>
<gene>
    <name evidence="9" type="ORF">LX69_00764</name>
</gene>
<dbReference type="RefSeq" id="WP_111444478.1">
    <property type="nucleotide sequence ID" value="NZ_QKZK01000004.1"/>
</dbReference>
<dbReference type="PANTHER" id="PTHR45339:SF1">
    <property type="entry name" value="HYBRID SIGNAL TRANSDUCTION HISTIDINE KINASE J"/>
    <property type="match status" value="1"/>
</dbReference>
<dbReference type="EC" id="2.7.13.3" evidence="2"/>
<dbReference type="EMBL" id="QKZK01000004">
    <property type="protein sequence ID" value="PZX19496.1"/>
    <property type="molecule type" value="Genomic_DNA"/>
</dbReference>
<evidence type="ECO:0000256" key="4">
    <source>
        <dbReference type="ARBA" id="ARBA00023012"/>
    </source>
</evidence>
<dbReference type="Gene3D" id="1.10.287.130">
    <property type="match status" value="1"/>
</dbReference>
<dbReference type="InterPro" id="IPR001789">
    <property type="entry name" value="Sig_transdc_resp-reg_receiver"/>
</dbReference>
<dbReference type="PANTHER" id="PTHR45339">
    <property type="entry name" value="HYBRID SIGNAL TRANSDUCTION HISTIDINE KINASE J"/>
    <property type="match status" value="1"/>
</dbReference>
<evidence type="ECO:0000256" key="5">
    <source>
        <dbReference type="PROSITE-ProRule" id="PRU00169"/>
    </source>
</evidence>
<dbReference type="SMART" id="SM00387">
    <property type="entry name" value="HATPase_c"/>
    <property type="match status" value="1"/>
</dbReference>
<dbReference type="SMART" id="SM00388">
    <property type="entry name" value="HisKA"/>
    <property type="match status" value="1"/>
</dbReference>
<dbReference type="InterPro" id="IPR004358">
    <property type="entry name" value="Sig_transdc_His_kin-like_C"/>
</dbReference>
<dbReference type="Proteomes" id="UP000249239">
    <property type="component" value="Unassembled WGS sequence"/>
</dbReference>
<evidence type="ECO:0000256" key="2">
    <source>
        <dbReference type="ARBA" id="ARBA00012438"/>
    </source>
</evidence>
<dbReference type="SUPFAM" id="SSF52172">
    <property type="entry name" value="CheY-like"/>
    <property type="match status" value="2"/>
</dbReference>
<evidence type="ECO:0000259" key="7">
    <source>
        <dbReference type="PROSITE" id="PS50109"/>
    </source>
</evidence>
<keyword evidence="10" id="KW-1185">Reference proteome</keyword>
<reference evidence="9 10" key="1">
    <citation type="submission" date="2018-06" db="EMBL/GenBank/DDBJ databases">
        <title>Genomic Encyclopedia of Archaeal and Bacterial Type Strains, Phase II (KMG-II): from individual species to whole genera.</title>
        <authorList>
            <person name="Goeker M."/>
        </authorList>
    </citation>
    <scope>NUCLEOTIDE SEQUENCE [LARGE SCALE GENOMIC DNA]</scope>
    <source>
        <strain evidence="9 10">DSM 6779</strain>
    </source>
</reference>
<comment type="caution">
    <text evidence="9">The sequence shown here is derived from an EMBL/GenBank/DDBJ whole genome shotgun (WGS) entry which is preliminary data.</text>
</comment>
<dbReference type="OrthoDB" id="9811889at2"/>
<dbReference type="PROSITE" id="PS50110">
    <property type="entry name" value="RESPONSE_REGULATORY"/>
    <property type="match status" value="2"/>
</dbReference>
<comment type="catalytic activity">
    <reaction evidence="1">
        <text>ATP + protein L-histidine = ADP + protein N-phospho-L-histidine.</text>
        <dbReference type="EC" id="2.7.13.3"/>
    </reaction>
</comment>
<keyword evidence="4" id="KW-0902">Two-component regulatory system</keyword>
<evidence type="ECO:0000256" key="3">
    <source>
        <dbReference type="ARBA" id="ARBA00022553"/>
    </source>
</evidence>
<dbReference type="CDD" id="cd16922">
    <property type="entry name" value="HATPase_EvgS-ArcB-TorS-like"/>
    <property type="match status" value="1"/>
</dbReference>
<evidence type="ECO:0000313" key="10">
    <source>
        <dbReference type="Proteomes" id="UP000249239"/>
    </source>
</evidence>
<dbReference type="CDD" id="cd17546">
    <property type="entry name" value="REC_hyHK_CKI1_RcsC-like"/>
    <property type="match status" value="1"/>
</dbReference>
<dbReference type="PROSITE" id="PS50109">
    <property type="entry name" value="HIS_KIN"/>
    <property type="match status" value="1"/>
</dbReference>
<feature type="transmembrane region" description="Helical" evidence="6">
    <location>
        <begin position="269"/>
        <end position="291"/>
    </location>
</feature>
<feature type="domain" description="Response regulatory" evidence="8">
    <location>
        <begin position="675"/>
        <end position="791"/>
    </location>
</feature>
<dbReference type="PRINTS" id="PR00344">
    <property type="entry name" value="BCTRLSENSOR"/>
</dbReference>
<dbReference type="FunFam" id="3.30.565.10:FF:000010">
    <property type="entry name" value="Sensor histidine kinase RcsC"/>
    <property type="match status" value="1"/>
</dbReference>
<dbReference type="AlphaFoldDB" id="A0A2W7P237"/>
<dbReference type="Pfam" id="PF00512">
    <property type="entry name" value="HisKA"/>
    <property type="match status" value="1"/>
</dbReference>
<proteinExistence type="predicted"/>
<dbReference type="InterPro" id="IPR036097">
    <property type="entry name" value="HisK_dim/P_sf"/>
</dbReference>
<evidence type="ECO:0000313" key="9">
    <source>
        <dbReference type="EMBL" id="PZX19496.1"/>
    </source>
</evidence>
<dbReference type="SUPFAM" id="SSF47384">
    <property type="entry name" value="Homodimeric domain of signal transducing histidine kinase"/>
    <property type="match status" value="1"/>
</dbReference>
<evidence type="ECO:0000259" key="8">
    <source>
        <dbReference type="PROSITE" id="PS50110"/>
    </source>
</evidence>
<dbReference type="SMART" id="SM00448">
    <property type="entry name" value="REC"/>
    <property type="match status" value="2"/>
</dbReference>
<feature type="domain" description="Response regulatory" evidence="8">
    <location>
        <begin position="811"/>
        <end position="925"/>
    </location>
</feature>
<keyword evidence="6" id="KW-1133">Transmembrane helix</keyword>
<dbReference type="Gene3D" id="3.40.50.2300">
    <property type="match status" value="2"/>
</dbReference>
<dbReference type="CDD" id="cd00082">
    <property type="entry name" value="HisKA"/>
    <property type="match status" value="1"/>
</dbReference>
<keyword evidence="6" id="KW-0812">Transmembrane</keyword>
<dbReference type="InterPro" id="IPR036890">
    <property type="entry name" value="HATPase_C_sf"/>
</dbReference>
<dbReference type="Gene3D" id="3.30.565.10">
    <property type="entry name" value="Histidine kinase-like ATPase, C-terminal domain"/>
    <property type="match status" value="1"/>
</dbReference>
<dbReference type="Pfam" id="PF02518">
    <property type="entry name" value="HATPase_c"/>
    <property type="match status" value="1"/>
</dbReference>
<dbReference type="SUPFAM" id="SSF55874">
    <property type="entry name" value="ATPase domain of HSP90 chaperone/DNA topoisomerase II/histidine kinase"/>
    <property type="match status" value="1"/>
</dbReference>
<accession>A0A2W7P237</accession>
<dbReference type="InterPro" id="IPR011006">
    <property type="entry name" value="CheY-like_superfamily"/>
</dbReference>
<feature type="domain" description="Histidine kinase" evidence="7">
    <location>
        <begin position="428"/>
        <end position="656"/>
    </location>
</feature>
<feature type="modified residue" description="4-aspartylphosphate" evidence="5">
    <location>
        <position position="860"/>
    </location>
</feature>
<organism evidence="9 10">
    <name type="scientific">Breznakibacter xylanolyticus</name>
    <dbReference type="NCBI Taxonomy" id="990"/>
    <lineage>
        <taxon>Bacteria</taxon>
        <taxon>Pseudomonadati</taxon>
        <taxon>Bacteroidota</taxon>
        <taxon>Bacteroidia</taxon>
        <taxon>Marinilabiliales</taxon>
        <taxon>Marinilabiliaceae</taxon>
        <taxon>Breznakibacter</taxon>
    </lineage>
</organism>
<keyword evidence="6" id="KW-0472">Membrane</keyword>
<dbReference type="Pfam" id="PF00072">
    <property type="entry name" value="Response_reg"/>
    <property type="match status" value="1"/>
</dbReference>
<protein>
    <recommendedName>
        <fullName evidence="2">histidine kinase</fullName>
        <ecNumber evidence="2">2.7.13.3</ecNumber>
    </recommendedName>
</protein>
<dbReference type="InterPro" id="IPR003594">
    <property type="entry name" value="HATPase_dom"/>
</dbReference>
<keyword evidence="3 5" id="KW-0597">Phosphoprotein</keyword>
<name>A0A2W7P237_9BACT</name>
<evidence type="ECO:0000256" key="6">
    <source>
        <dbReference type="SAM" id="Phobius"/>
    </source>
</evidence>
<feature type="modified residue" description="4-aspartylphosphate" evidence="5">
    <location>
        <position position="725"/>
    </location>
</feature>